<gene>
    <name evidence="1" type="ORF">Tco_0843622</name>
</gene>
<evidence type="ECO:0000313" key="1">
    <source>
        <dbReference type="EMBL" id="GJT09160.1"/>
    </source>
</evidence>
<dbReference type="EMBL" id="BQNB010012887">
    <property type="protein sequence ID" value="GJT09160.1"/>
    <property type="molecule type" value="Genomic_DNA"/>
</dbReference>
<name>A0ABQ5B358_9ASTR</name>
<keyword evidence="2" id="KW-1185">Reference proteome</keyword>
<accession>A0ABQ5B358</accession>
<reference evidence="1" key="2">
    <citation type="submission" date="2022-01" db="EMBL/GenBank/DDBJ databases">
        <authorList>
            <person name="Yamashiro T."/>
            <person name="Shiraishi A."/>
            <person name="Satake H."/>
            <person name="Nakayama K."/>
        </authorList>
    </citation>
    <scope>NUCLEOTIDE SEQUENCE</scope>
</reference>
<proteinExistence type="predicted"/>
<evidence type="ECO:0000313" key="2">
    <source>
        <dbReference type="Proteomes" id="UP001151760"/>
    </source>
</evidence>
<dbReference type="Proteomes" id="UP001151760">
    <property type="component" value="Unassembled WGS sequence"/>
</dbReference>
<organism evidence="1 2">
    <name type="scientific">Tanacetum coccineum</name>
    <dbReference type="NCBI Taxonomy" id="301880"/>
    <lineage>
        <taxon>Eukaryota</taxon>
        <taxon>Viridiplantae</taxon>
        <taxon>Streptophyta</taxon>
        <taxon>Embryophyta</taxon>
        <taxon>Tracheophyta</taxon>
        <taxon>Spermatophyta</taxon>
        <taxon>Magnoliopsida</taxon>
        <taxon>eudicotyledons</taxon>
        <taxon>Gunneridae</taxon>
        <taxon>Pentapetalae</taxon>
        <taxon>asterids</taxon>
        <taxon>campanulids</taxon>
        <taxon>Asterales</taxon>
        <taxon>Asteraceae</taxon>
        <taxon>Asteroideae</taxon>
        <taxon>Anthemideae</taxon>
        <taxon>Anthemidinae</taxon>
        <taxon>Tanacetum</taxon>
    </lineage>
</organism>
<reference evidence="1" key="1">
    <citation type="journal article" date="2022" name="Int. J. Mol. Sci.">
        <title>Draft Genome of Tanacetum Coccineum: Genomic Comparison of Closely Related Tanacetum-Family Plants.</title>
        <authorList>
            <person name="Yamashiro T."/>
            <person name="Shiraishi A."/>
            <person name="Nakayama K."/>
            <person name="Satake H."/>
        </authorList>
    </citation>
    <scope>NUCLEOTIDE SEQUENCE</scope>
</reference>
<protein>
    <submittedName>
        <fullName evidence="1">Uncharacterized protein</fullName>
    </submittedName>
</protein>
<comment type="caution">
    <text evidence="1">The sequence shown here is derived from an EMBL/GenBank/DDBJ whole genome shotgun (WGS) entry which is preliminary data.</text>
</comment>
<sequence length="218" mass="24409">MKSSPTHIAHPNCFDCVLVLKAHDIGGGKNVLSLRPSRILLEDMLPLGEEPKEGKLLVKELLKLVSLILRFCTLSRRHLQLADADGISSLPTTKIFEQLSLMGVQFLYRENNQIGICGSSAQISYSDLVADETVHKERGDSVERAATTATSLDAELGQWTMKQTKQIYGAAYTRLIKKVKKLEKIVKSSQARRRARIVVFDDERYLEITSNRGGRELN</sequence>